<feature type="compositionally biased region" description="Basic and acidic residues" evidence="1">
    <location>
        <begin position="97"/>
        <end position="112"/>
    </location>
</feature>
<gene>
    <name evidence="2" type="ORF">STAS_17427</name>
</gene>
<dbReference type="EMBL" id="BKCP01005960">
    <property type="protein sequence ID" value="GER40740.1"/>
    <property type="molecule type" value="Genomic_DNA"/>
</dbReference>
<comment type="caution">
    <text evidence="2">The sequence shown here is derived from an EMBL/GenBank/DDBJ whole genome shotgun (WGS) entry which is preliminary data.</text>
</comment>
<reference evidence="3" key="1">
    <citation type="journal article" date="2019" name="Curr. Biol.">
        <title>Genome Sequence of Striga asiatica Provides Insight into the Evolution of Plant Parasitism.</title>
        <authorList>
            <person name="Yoshida S."/>
            <person name="Kim S."/>
            <person name="Wafula E.K."/>
            <person name="Tanskanen J."/>
            <person name="Kim Y.M."/>
            <person name="Honaas L."/>
            <person name="Yang Z."/>
            <person name="Spallek T."/>
            <person name="Conn C.E."/>
            <person name="Ichihashi Y."/>
            <person name="Cheong K."/>
            <person name="Cui S."/>
            <person name="Der J.P."/>
            <person name="Gundlach H."/>
            <person name="Jiao Y."/>
            <person name="Hori C."/>
            <person name="Ishida J.K."/>
            <person name="Kasahara H."/>
            <person name="Kiba T."/>
            <person name="Kim M.S."/>
            <person name="Koo N."/>
            <person name="Laohavisit A."/>
            <person name="Lee Y.H."/>
            <person name="Lumba S."/>
            <person name="McCourt P."/>
            <person name="Mortimer J.C."/>
            <person name="Mutuku J.M."/>
            <person name="Nomura T."/>
            <person name="Sasaki-Sekimoto Y."/>
            <person name="Seto Y."/>
            <person name="Wang Y."/>
            <person name="Wakatake T."/>
            <person name="Sakakibara H."/>
            <person name="Demura T."/>
            <person name="Yamaguchi S."/>
            <person name="Yoneyama K."/>
            <person name="Manabe R.I."/>
            <person name="Nelson D.C."/>
            <person name="Schulman A.H."/>
            <person name="Timko M.P."/>
            <person name="dePamphilis C.W."/>
            <person name="Choi D."/>
            <person name="Shirasu K."/>
        </authorList>
    </citation>
    <scope>NUCLEOTIDE SEQUENCE [LARGE SCALE GENOMIC DNA]</scope>
    <source>
        <strain evidence="3">cv. UVA1</strain>
    </source>
</reference>
<feature type="compositionally biased region" description="Polar residues" evidence="1">
    <location>
        <begin position="8"/>
        <end position="19"/>
    </location>
</feature>
<feature type="region of interest" description="Disordered" evidence="1">
    <location>
        <begin position="71"/>
        <end position="112"/>
    </location>
</feature>
<dbReference type="Proteomes" id="UP000325081">
    <property type="component" value="Unassembled WGS sequence"/>
</dbReference>
<evidence type="ECO:0000313" key="3">
    <source>
        <dbReference type="Proteomes" id="UP000325081"/>
    </source>
</evidence>
<feature type="region of interest" description="Disordered" evidence="1">
    <location>
        <begin position="1"/>
        <end position="50"/>
    </location>
</feature>
<evidence type="ECO:0000256" key="1">
    <source>
        <dbReference type="SAM" id="MobiDB-lite"/>
    </source>
</evidence>
<protein>
    <submittedName>
        <fullName evidence="2">Phospholipase D delta</fullName>
    </submittedName>
</protein>
<name>A0A5A7Q689_STRAF</name>
<sequence length="112" mass="12650">MKWRSRPTGVQSLPASPTGTDAPRPAFGDRRWSRLTRFQSPSRRRRRATHSIVSPNLRFLICAGQPQAEKTRRCSGRVQRRDRRYSVSSAATGMLMKKSDCGGGKSDEEVCR</sequence>
<organism evidence="2 3">
    <name type="scientific">Striga asiatica</name>
    <name type="common">Asiatic witchweed</name>
    <name type="synonym">Buchnera asiatica</name>
    <dbReference type="NCBI Taxonomy" id="4170"/>
    <lineage>
        <taxon>Eukaryota</taxon>
        <taxon>Viridiplantae</taxon>
        <taxon>Streptophyta</taxon>
        <taxon>Embryophyta</taxon>
        <taxon>Tracheophyta</taxon>
        <taxon>Spermatophyta</taxon>
        <taxon>Magnoliopsida</taxon>
        <taxon>eudicotyledons</taxon>
        <taxon>Gunneridae</taxon>
        <taxon>Pentapetalae</taxon>
        <taxon>asterids</taxon>
        <taxon>lamiids</taxon>
        <taxon>Lamiales</taxon>
        <taxon>Orobanchaceae</taxon>
        <taxon>Buchnereae</taxon>
        <taxon>Striga</taxon>
    </lineage>
</organism>
<keyword evidence="3" id="KW-1185">Reference proteome</keyword>
<accession>A0A5A7Q689</accession>
<dbReference type="AlphaFoldDB" id="A0A5A7Q689"/>
<evidence type="ECO:0000313" key="2">
    <source>
        <dbReference type="EMBL" id="GER40740.1"/>
    </source>
</evidence>
<feature type="compositionally biased region" description="Basic residues" evidence="1">
    <location>
        <begin position="73"/>
        <end position="83"/>
    </location>
</feature>
<proteinExistence type="predicted"/>